<dbReference type="AlphaFoldDB" id="A0A7J7NRD5"/>
<keyword evidence="4" id="KW-0812">Transmembrane</keyword>
<reference evidence="8 9" key="1">
    <citation type="journal article" date="2020" name="IScience">
        <title>Genome Sequencing of the Endangered Kingdonia uniflora (Circaeasteraceae, Ranunculales) Reveals Potential Mechanisms of Evolutionary Specialization.</title>
        <authorList>
            <person name="Sun Y."/>
            <person name="Deng T."/>
            <person name="Zhang A."/>
            <person name="Moore M.J."/>
            <person name="Landis J.B."/>
            <person name="Lin N."/>
            <person name="Zhang H."/>
            <person name="Zhang X."/>
            <person name="Huang J."/>
            <person name="Zhang X."/>
            <person name="Sun H."/>
            <person name="Wang H."/>
        </authorList>
    </citation>
    <scope>NUCLEOTIDE SEQUENCE [LARGE SCALE GENOMIC DNA]</scope>
    <source>
        <strain evidence="8">TB1705</strain>
        <tissue evidence="8">Leaf</tissue>
    </source>
</reference>
<proteinExistence type="predicted"/>
<name>A0A7J7NRD5_9MAGN</name>
<keyword evidence="2" id="KW-0328">Glycosyltransferase</keyword>
<accession>A0A7J7NRD5</accession>
<comment type="caution">
    <text evidence="8">The sequence shown here is derived from an EMBL/GenBank/DDBJ whole genome shotgun (WGS) entry which is preliminary data.</text>
</comment>
<evidence type="ECO:0000256" key="4">
    <source>
        <dbReference type="ARBA" id="ARBA00022692"/>
    </source>
</evidence>
<evidence type="ECO:0000313" key="9">
    <source>
        <dbReference type="Proteomes" id="UP000541444"/>
    </source>
</evidence>
<evidence type="ECO:0000256" key="1">
    <source>
        <dbReference type="ARBA" id="ARBA00004167"/>
    </source>
</evidence>
<evidence type="ECO:0000259" key="7">
    <source>
        <dbReference type="Pfam" id="PF23452"/>
    </source>
</evidence>
<dbReference type="Pfam" id="PF23452">
    <property type="entry name" value="HPAT"/>
    <property type="match status" value="1"/>
</dbReference>
<comment type="subcellular location">
    <subcellularLocation>
        <location evidence="1">Membrane</location>
        <topology evidence="1">Single-pass membrane protein</topology>
    </subcellularLocation>
</comment>
<keyword evidence="3" id="KW-0808">Transferase</keyword>
<keyword evidence="9" id="KW-1185">Reference proteome</keyword>
<organism evidence="8 9">
    <name type="scientific">Kingdonia uniflora</name>
    <dbReference type="NCBI Taxonomy" id="39325"/>
    <lineage>
        <taxon>Eukaryota</taxon>
        <taxon>Viridiplantae</taxon>
        <taxon>Streptophyta</taxon>
        <taxon>Embryophyta</taxon>
        <taxon>Tracheophyta</taxon>
        <taxon>Spermatophyta</taxon>
        <taxon>Magnoliopsida</taxon>
        <taxon>Ranunculales</taxon>
        <taxon>Circaeasteraceae</taxon>
        <taxon>Kingdonia</taxon>
    </lineage>
</organism>
<dbReference type="GO" id="GO:0016757">
    <property type="term" value="F:glycosyltransferase activity"/>
    <property type="evidence" value="ECO:0007669"/>
    <property type="project" value="UniProtKB-KW"/>
</dbReference>
<dbReference type="Proteomes" id="UP000541444">
    <property type="component" value="Unassembled WGS sequence"/>
</dbReference>
<evidence type="ECO:0000313" key="8">
    <source>
        <dbReference type="EMBL" id="KAF6169610.1"/>
    </source>
</evidence>
<gene>
    <name evidence="8" type="ORF">GIB67_015547</name>
</gene>
<evidence type="ECO:0000256" key="6">
    <source>
        <dbReference type="ARBA" id="ARBA00023136"/>
    </source>
</evidence>
<dbReference type="GO" id="GO:0016020">
    <property type="term" value="C:membrane"/>
    <property type="evidence" value="ECO:0007669"/>
    <property type="project" value="UniProtKB-SubCell"/>
</dbReference>
<keyword evidence="5" id="KW-1133">Transmembrane helix</keyword>
<feature type="domain" description="Hydroxyproline O-arabinosyltransferase-like" evidence="7">
    <location>
        <begin position="40"/>
        <end position="107"/>
    </location>
</feature>
<dbReference type="OrthoDB" id="1695248at2759"/>
<dbReference type="EMBL" id="JACGCM010000629">
    <property type="protein sequence ID" value="KAF6169610.1"/>
    <property type="molecule type" value="Genomic_DNA"/>
</dbReference>
<keyword evidence="6" id="KW-0472">Membrane</keyword>
<dbReference type="PANTHER" id="PTHR31485">
    <property type="entry name" value="PEPTIDYL SERINE ALPHA-GALACTOSYLTRANSFERASE"/>
    <property type="match status" value="1"/>
</dbReference>
<evidence type="ECO:0000256" key="5">
    <source>
        <dbReference type="ARBA" id="ARBA00022989"/>
    </source>
</evidence>
<dbReference type="InterPro" id="IPR044845">
    <property type="entry name" value="HPAT/SRGT1-like"/>
</dbReference>
<dbReference type="InterPro" id="IPR056508">
    <property type="entry name" value="HPAT-like"/>
</dbReference>
<protein>
    <recommendedName>
        <fullName evidence="7">Hydroxyproline O-arabinosyltransferase-like domain-containing protein</fullName>
    </recommendedName>
</protein>
<evidence type="ECO:0000256" key="2">
    <source>
        <dbReference type="ARBA" id="ARBA00022676"/>
    </source>
</evidence>
<dbReference type="PANTHER" id="PTHR31485:SF4">
    <property type="entry name" value="HYDROXYPROLINE O-ARABINOSYLTRANSFERASE RDN1"/>
    <property type="match status" value="1"/>
</dbReference>
<evidence type="ECO:0000256" key="3">
    <source>
        <dbReference type="ARBA" id="ARBA00022679"/>
    </source>
</evidence>
<sequence>MVVHNRSMRGLSSFDNGFDSIIEMSFNMKRGGDDNARLPYHVVVTVSNSPYRKWQCRIMYYWYKKVKNMVRSEMGGFTKVLHSGNPDNLMDEISTFVADSLPGGMDRVSEKF</sequence>